<dbReference type="EMBL" id="JBHUOS010000001">
    <property type="protein sequence ID" value="MFD2914169.1"/>
    <property type="molecule type" value="Genomic_DNA"/>
</dbReference>
<keyword evidence="1" id="KW-0812">Transmembrane</keyword>
<dbReference type="RefSeq" id="WP_194507259.1">
    <property type="nucleotide sequence ID" value="NZ_JADILU010000002.1"/>
</dbReference>
<feature type="transmembrane region" description="Helical" evidence="1">
    <location>
        <begin position="7"/>
        <end position="29"/>
    </location>
</feature>
<organism evidence="2 3">
    <name type="scientific">Psychroserpens luteus</name>
    <dbReference type="NCBI Taxonomy" id="1434066"/>
    <lineage>
        <taxon>Bacteria</taxon>
        <taxon>Pseudomonadati</taxon>
        <taxon>Bacteroidota</taxon>
        <taxon>Flavobacteriia</taxon>
        <taxon>Flavobacteriales</taxon>
        <taxon>Flavobacteriaceae</taxon>
        <taxon>Psychroserpens</taxon>
    </lineage>
</organism>
<reference evidence="3" key="1">
    <citation type="journal article" date="2019" name="Int. J. Syst. Evol. Microbiol.">
        <title>The Global Catalogue of Microorganisms (GCM) 10K type strain sequencing project: providing services to taxonomists for standard genome sequencing and annotation.</title>
        <authorList>
            <consortium name="The Broad Institute Genomics Platform"/>
            <consortium name="The Broad Institute Genome Sequencing Center for Infectious Disease"/>
            <person name="Wu L."/>
            <person name="Ma J."/>
        </authorList>
    </citation>
    <scope>NUCLEOTIDE SEQUENCE [LARGE SCALE GENOMIC DNA]</scope>
    <source>
        <strain evidence="3">KCTC 32514</strain>
    </source>
</reference>
<protein>
    <submittedName>
        <fullName evidence="2">Uncharacterized protein</fullName>
    </submittedName>
</protein>
<evidence type="ECO:0000313" key="2">
    <source>
        <dbReference type="EMBL" id="MFD2914169.1"/>
    </source>
</evidence>
<evidence type="ECO:0000256" key="1">
    <source>
        <dbReference type="SAM" id="Phobius"/>
    </source>
</evidence>
<feature type="transmembrane region" description="Helical" evidence="1">
    <location>
        <begin position="49"/>
        <end position="74"/>
    </location>
</feature>
<gene>
    <name evidence="2" type="ORF">ACFS29_00830</name>
</gene>
<dbReference type="Proteomes" id="UP001597548">
    <property type="component" value="Unassembled WGS sequence"/>
</dbReference>
<keyword evidence="3" id="KW-1185">Reference proteome</keyword>
<name>A0ABW5ZML0_9FLAO</name>
<keyword evidence="1" id="KW-0472">Membrane</keyword>
<accession>A0ABW5ZML0</accession>
<feature type="transmembrane region" description="Helical" evidence="1">
    <location>
        <begin position="86"/>
        <end position="106"/>
    </location>
</feature>
<comment type="caution">
    <text evidence="2">The sequence shown here is derived from an EMBL/GenBank/DDBJ whole genome shotgun (WGS) entry which is preliminary data.</text>
</comment>
<keyword evidence="1" id="KW-1133">Transmembrane helix</keyword>
<evidence type="ECO:0000313" key="3">
    <source>
        <dbReference type="Proteomes" id="UP001597548"/>
    </source>
</evidence>
<proteinExistence type="predicted"/>
<sequence>MSVLKRILNYGISTLIAFLCAFIYMHIILGTQPKPSTNFMRMFDWVYEYTFVYIGTIIGIIIAFLFILIDFFYLNHKLKNRRYSTVIRLIIIILIAVFVMTTHYILEKVIDVI</sequence>